<dbReference type="PROSITE" id="PS50006">
    <property type="entry name" value="FHA_DOMAIN"/>
    <property type="match status" value="1"/>
</dbReference>
<evidence type="ECO:0000259" key="5">
    <source>
        <dbReference type="PROSITE" id="PS50006"/>
    </source>
</evidence>
<accession>A0A218XCD6</accession>
<dbReference type="InterPro" id="IPR036188">
    <property type="entry name" value="FAD/NAD-bd_sf"/>
</dbReference>
<dbReference type="EMBL" id="MTKT01002011">
    <property type="protein sequence ID" value="OWM82171.1"/>
    <property type="molecule type" value="Genomic_DNA"/>
</dbReference>
<dbReference type="Gene3D" id="2.60.200.20">
    <property type="match status" value="1"/>
</dbReference>
<protein>
    <recommendedName>
        <fullName evidence="5">FHA domain-containing protein</fullName>
    </recommendedName>
</protein>
<dbReference type="InterPro" id="IPR008984">
    <property type="entry name" value="SMAD_FHA_dom_sf"/>
</dbReference>
<dbReference type="Proteomes" id="UP000197138">
    <property type="component" value="Unassembled WGS sequence"/>
</dbReference>
<evidence type="ECO:0000313" key="7">
    <source>
        <dbReference type="Proteomes" id="UP000197138"/>
    </source>
</evidence>
<dbReference type="AlphaFoldDB" id="A0A218XCD6"/>
<sequence length="411" mass="45482">MASSQSLLFNSIIHSSPLPLLRTRLLIPPTKQRPSDLCLPPYSVPCSFRKRGRKQLQPVVPASLAMAGPAVEVTTSDDSPMRKPRVLVVGGGIGGAGLRPGGKEKGVRGGRVQEGHEHQYNKFDMFTPAAERGLPVTRIISRMALQRIVAHHVGDDVILLDSKVVDFDDDGSKVTVTLANGRQFEGDLLDSYLLAMELAQAWKDSVESGKPLDVVSSLRRARRFRVAIIHGIARMSSTMLSSYSAYLGEGLGPLSANDQLRRWFEDDGALKRAINGEWILIHSGNETSLQQPIELSWDEGKDYIIGKLDNMQSSRSLIRGFTNDSPSQVSNLHGRISYKDGAYFLTDLGSKHGTWITDNEGRRYRISPNAPTRFRPSYVIEFGSDKRTRDLTMLISKHGQVGKHSIPDLRQ</sequence>
<evidence type="ECO:0000256" key="4">
    <source>
        <dbReference type="ARBA" id="ARBA00023002"/>
    </source>
</evidence>
<evidence type="ECO:0000256" key="3">
    <source>
        <dbReference type="ARBA" id="ARBA00022827"/>
    </source>
</evidence>
<evidence type="ECO:0000313" key="6">
    <source>
        <dbReference type="EMBL" id="OWM82171.1"/>
    </source>
</evidence>
<gene>
    <name evidence="6" type="ORF">CDL15_Pgr001745</name>
</gene>
<dbReference type="SUPFAM" id="SSF49879">
    <property type="entry name" value="SMAD/FHA domain"/>
    <property type="match status" value="1"/>
</dbReference>
<comment type="cofactor">
    <cofactor evidence="1">
        <name>FAD</name>
        <dbReference type="ChEBI" id="CHEBI:57692"/>
    </cofactor>
</comment>
<dbReference type="Pfam" id="PF00498">
    <property type="entry name" value="FHA"/>
    <property type="match status" value="1"/>
</dbReference>
<dbReference type="GO" id="GO:0016491">
    <property type="term" value="F:oxidoreductase activity"/>
    <property type="evidence" value="ECO:0007669"/>
    <property type="project" value="UniProtKB-KW"/>
</dbReference>
<keyword evidence="4" id="KW-0560">Oxidoreductase</keyword>
<comment type="caution">
    <text evidence="6">The sequence shown here is derived from an EMBL/GenBank/DDBJ whole genome shotgun (WGS) entry which is preliminary data.</text>
</comment>
<dbReference type="SUPFAM" id="SSF51905">
    <property type="entry name" value="FAD/NAD(P)-binding domain"/>
    <property type="match status" value="1"/>
</dbReference>
<feature type="domain" description="FHA" evidence="5">
    <location>
        <begin position="303"/>
        <end position="361"/>
    </location>
</feature>
<keyword evidence="3" id="KW-0274">FAD</keyword>
<dbReference type="PANTHER" id="PTHR46496">
    <property type="match status" value="1"/>
</dbReference>
<reference evidence="7" key="1">
    <citation type="journal article" date="2017" name="Plant J.">
        <title>The pomegranate (Punica granatum L.) genome and the genomics of punicalagin biosynthesis.</title>
        <authorList>
            <person name="Qin G."/>
            <person name="Xu C."/>
            <person name="Ming R."/>
            <person name="Tang H."/>
            <person name="Guyot R."/>
            <person name="Kramer E.M."/>
            <person name="Hu Y."/>
            <person name="Yi X."/>
            <person name="Qi Y."/>
            <person name="Xu X."/>
            <person name="Gao Z."/>
            <person name="Pan H."/>
            <person name="Jian J."/>
            <person name="Tian Y."/>
            <person name="Yue Z."/>
            <person name="Xu Y."/>
        </authorList>
    </citation>
    <scope>NUCLEOTIDE SEQUENCE [LARGE SCALE GENOMIC DNA]</scope>
    <source>
        <strain evidence="7">cv. Dabenzi</strain>
    </source>
</reference>
<evidence type="ECO:0000256" key="1">
    <source>
        <dbReference type="ARBA" id="ARBA00001974"/>
    </source>
</evidence>
<dbReference type="InterPro" id="IPR000253">
    <property type="entry name" value="FHA_dom"/>
</dbReference>
<dbReference type="Gene3D" id="3.50.50.60">
    <property type="entry name" value="FAD/NAD(P)-binding domain"/>
    <property type="match status" value="1"/>
</dbReference>
<evidence type="ECO:0000256" key="2">
    <source>
        <dbReference type="ARBA" id="ARBA00022630"/>
    </source>
</evidence>
<dbReference type="CDD" id="cd22702">
    <property type="entry name" value="FHA_ZEP-like"/>
    <property type="match status" value="1"/>
</dbReference>
<keyword evidence="2" id="KW-0285">Flavoprotein</keyword>
<dbReference type="PANTHER" id="PTHR46496:SF1">
    <property type="entry name" value="ZEAXANTHIN EPOXIDASE, CHLOROPLASTIC"/>
    <property type="match status" value="1"/>
</dbReference>
<proteinExistence type="predicted"/>
<name>A0A218XCD6_PUNGR</name>
<organism evidence="6 7">
    <name type="scientific">Punica granatum</name>
    <name type="common">Pomegranate</name>
    <dbReference type="NCBI Taxonomy" id="22663"/>
    <lineage>
        <taxon>Eukaryota</taxon>
        <taxon>Viridiplantae</taxon>
        <taxon>Streptophyta</taxon>
        <taxon>Embryophyta</taxon>
        <taxon>Tracheophyta</taxon>
        <taxon>Spermatophyta</taxon>
        <taxon>Magnoliopsida</taxon>
        <taxon>eudicotyledons</taxon>
        <taxon>Gunneridae</taxon>
        <taxon>Pentapetalae</taxon>
        <taxon>rosids</taxon>
        <taxon>malvids</taxon>
        <taxon>Myrtales</taxon>
        <taxon>Lythraceae</taxon>
        <taxon>Punica</taxon>
    </lineage>
</organism>